<reference evidence="3" key="1">
    <citation type="journal article" date="2014" name="Int. J. Syst. Evol. Microbiol.">
        <title>Complete genome sequence of Corynebacterium casei LMG S-19264T (=DSM 44701T), isolated from a smear-ripened cheese.</title>
        <authorList>
            <consortium name="US DOE Joint Genome Institute (JGI-PGF)"/>
            <person name="Walter F."/>
            <person name="Albersmeier A."/>
            <person name="Kalinowski J."/>
            <person name="Ruckert C."/>
        </authorList>
    </citation>
    <scope>NUCLEOTIDE SEQUENCE</scope>
    <source>
        <strain evidence="3">VKM Ac-1069</strain>
    </source>
</reference>
<protein>
    <recommendedName>
        <fullName evidence="2">Reductase C-terminal domain-containing protein</fullName>
    </recommendedName>
</protein>
<evidence type="ECO:0000313" key="4">
    <source>
        <dbReference type="Proteomes" id="UP001143463"/>
    </source>
</evidence>
<evidence type="ECO:0000256" key="1">
    <source>
        <dbReference type="SAM" id="MobiDB-lite"/>
    </source>
</evidence>
<evidence type="ECO:0000313" key="3">
    <source>
        <dbReference type="EMBL" id="GLL14447.1"/>
    </source>
</evidence>
<sequence length="139" mass="14717">MVVRRDLARYAVELLSESAPGATVRGIPEGLEIMRGPCGTGSSGPAPTPRSPRTAPLPVVRSHLAYRGESRRSSGQGVQRHSRIDASFCFEEGDLVGGDSVDRPCEHMAVRRLLAAGRNLPHDRAAAPSVDLCHPAVAG</sequence>
<comment type="caution">
    <text evidence="3">The sequence shown here is derived from an EMBL/GenBank/DDBJ whole genome shotgun (WGS) entry which is preliminary data.</text>
</comment>
<name>A0A9W6L6A0_9PSEU</name>
<reference evidence="3" key="2">
    <citation type="submission" date="2023-01" db="EMBL/GenBank/DDBJ databases">
        <authorList>
            <person name="Sun Q."/>
            <person name="Evtushenko L."/>
        </authorList>
    </citation>
    <scope>NUCLEOTIDE SEQUENCE</scope>
    <source>
        <strain evidence="3">VKM Ac-1069</strain>
    </source>
</reference>
<dbReference type="InterPro" id="IPR028202">
    <property type="entry name" value="Reductase_C"/>
</dbReference>
<dbReference type="InterPro" id="IPR016156">
    <property type="entry name" value="FAD/NAD-linked_Rdtase_dimer_sf"/>
</dbReference>
<gene>
    <name evidence="3" type="ORF">GCM10017577_55940</name>
</gene>
<feature type="domain" description="Reductase C-terminal" evidence="2">
    <location>
        <begin position="86"/>
        <end position="132"/>
    </location>
</feature>
<proteinExistence type="predicted"/>
<dbReference type="Proteomes" id="UP001143463">
    <property type="component" value="Unassembled WGS sequence"/>
</dbReference>
<evidence type="ECO:0000259" key="2">
    <source>
        <dbReference type="Pfam" id="PF14759"/>
    </source>
</evidence>
<dbReference type="Gene3D" id="3.30.390.30">
    <property type="match status" value="1"/>
</dbReference>
<dbReference type="SUPFAM" id="SSF55424">
    <property type="entry name" value="FAD/NAD-linked reductases, dimerisation (C-terminal) domain"/>
    <property type="match status" value="1"/>
</dbReference>
<accession>A0A9W6L6A0</accession>
<feature type="region of interest" description="Disordered" evidence="1">
    <location>
        <begin position="36"/>
        <end position="57"/>
    </location>
</feature>
<dbReference type="EMBL" id="BSFQ01000032">
    <property type="protein sequence ID" value="GLL14447.1"/>
    <property type="molecule type" value="Genomic_DNA"/>
</dbReference>
<dbReference type="AlphaFoldDB" id="A0A9W6L6A0"/>
<dbReference type="Pfam" id="PF14759">
    <property type="entry name" value="Reductase_C"/>
    <property type="match status" value="1"/>
</dbReference>
<keyword evidence="4" id="KW-1185">Reference proteome</keyword>
<organism evidence="3 4">
    <name type="scientific">Pseudonocardia halophobica</name>
    <dbReference type="NCBI Taxonomy" id="29401"/>
    <lineage>
        <taxon>Bacteria</taxon>
        <taxon>Bacillati</taxon>
        <taxon>Actinomycetota</taxon>
        <taxon>Actinomycetes</taxon>
        <taxon>Pseudonocardiales</taxon>
        <taxon>Pseudonocardiaceae</taxon>
        <taxon>Pseudonocardia</taxon>
    </lineage>
</organism>